<feature type="non-terminal residue" evidence="1">
    <location>
        <position position="52"/>
    </location>
</feature>
<sequence length="52" mass="5285">GLNQGVKNKNPVVGTASLNLAEYVSAAAEKETEVSIPVCLSTGNADSHPSLC</sequence>
<comment type="caution">
    <text evidence="1">The sequence shown here is derived from an EMBL/GenBank/DDBJ whole genome shotgun (WGS) entry which is preliminary data.</text>
</comment>
<keyword evidence="2" id="KW-1185">Reference proteome</keyword>
<dbReference type="AlphaFoldDB" id="A0AA41S0J4"/>
<proteinExistence type="predicted"/>
<accession>A0AA41S0J4</accession>
<protein>
    <submittedName>
        <fullName evidence="1">Uncharacterized protein</fullName>
    </submittedName>
</protein>
<gene>
    <name evidence="1" type="ORF">MKW94_014117</name>
</gene>
<evidence type="ECO:0000313" key="2">
    <source>
        <dbReference type="Proteomes" id="UP001177140"/>
    </source>
</evidence>
<organism evidence="1 2">
    <name type="scientific">Papaver nudicaule</name>
    <name type="common">Iceland poppy</name>
    <dbReference type="NCBI Taxonomy" id="74823"/>
    <lineage>
        <taxon>Eukaryota</taxon>
        <taxon>Viridiplantae</taxon>
        <taxon>Streptophyta</taxon>
        <taxon>Embryophyta</taxon>
        <taxon>Tracheophyta</taxon>
        <taxon>Spermatophyta</taxon>
        <taxon>Magnoliopsida</taxon>
        <taxon>Ranunculales</taxon>
        <taxon>Papaveraceae</taxon>
        <taxon>Papaveroideae</taxon>
        <taxon>Papaver</taxon>
    </lineage>
</organism>
<reference evidence="1" key="1">
    <citation type="submission" date="2022-03" db="EMBL/GenBank/DDBJ databases">
        <title>A functionally conserved STORR gene fusion in Papaver species that diverged 16.8 million years ago.</title>
        <authorList>
            <person name="Catania T."/>
        </authorList>
    </citation>
    <scope>NUCLEOTIDE SEQUENCE</scope>
    <source>
        <strain evidence="1">S-191538</strain>
    </source>
</reference>
<evidence type="ECO:0000313" key="1">
    <source>
        <dbReference type="EMBL" id="MCL7026145.1"/>
    </source>
</evidence>
<dbReference type="Proteomes" id="UP001177140">
    <property type="component" value="Unassembled WGS sequence"/>
</dbReference>
<feature type="non-terminal residue" evidence="1">
    <location>
        <position position="1"/>
    </location>
</feature>
<dbReference type="EMBL" id="JAJJMA010053212">
    <property type="protein sequence ID" value="MCL7026145.1"/>
    <property type="molecule type" value="Genomic_DNA"/>
</dbReference>
<name>A0AA41S0J4_PAPNU</name>